<dbReference type="GO" id="GO:0003677">
    <property type="term" value="F:DNA binding"/>
    <property type="evidence" value="ECO:0007669"/>
    <property type="project" value="UniProtKB-KW"/>
</dbReference>
<keyword evidence="1" id="KW-0805">Transcription regulation</keyword>
<dbReference type="EMBL" id="JAERKF010000021">
    <property type="protein sequence ID" value="MBS1011685.1"/>
    <property type="molecule type" value="Genomic_DNA"/>
</dbReference>
<dbReference type="InterPro" id="IPR000835">
    <property type="entry name" value="HTH_MarR-typ"/>
</dbReference>
<dbReference type="PROSITE" id="PS50995">
    <property type="entry name" value="HTH_MARR_2"/>
    <property type="match status" value="1"/>
</dbReference>
<dbReference type="Proteomes" id="UP000676478">
    <property type="component" value="Unassembled WGS sequence"/>
</dbReference>
<dbReference type="GO" id="GO:0003700">
    <property type="term" value="F:DNA-binding transcription factor activity"/>
    <property type="evidence" value="ECO:0007669"/>
    <property type="project" value="InterPro"/>
</dbReference>
<evidence type="ECO:0000313" key="4">
    <source>
        <dbReference type="EMBL" id="MBS1011685.1"/>
    </source>
</evidence>
<evidence type="ECO:0000256" key="3">
    <source>
        <dbReference type="ARBA" id="ARBA00023163"/>
    </source>
</evidence>
<name>A0A1W6NKG5_LEVBR</name>
<organism evidence="4 5">
    <name type="scientific">Levilactobacillus brevis</name>
    <name type="common">Lactobacillus brevis</name>
    <dbReference type="NCBI Taxonomy" id="1580"/>
    <lineage>
        <taxon>Bacteria</taxon>
        <taxon>Bacillati</taxon>
        <taxon>Bacillota</taxon>
        <taxon>Bacilli</taxon>
        <taxon>Lactobacillales</taxon>
        <taxon>Lactobacillaceae</taxon>
        <taxon>Levilactobacillus</taxon>
    </lineage>
</organism>
<gene>
    <name evidence="4" type="ORF">JK167_12780</name>
</gene>
<dbReference type="PROSITE" id="PS01117">
    <property type="entry name" value="HTH_MARR_1"/>
    <property type="match status" value="1"/>
</dbReference>
<dbReference type="RefSeq" id="WP_085769642.1">
    <property type="nucleotide sequence ID" value="NZ_CP019737.1"/>
</dbReference>
<evidence type="ECO:0000313" key="5">
    <source>
        <dbReference type="Proteomes" id="UP000676478"/>
    </source>
</evidence>
<dbReference type="Gene3D" id="1.10.10.10">
    <property type="entry name" value="Winged helix-like DNA-binding domain superfamily/Winged helix DNA-binding domain"/>
    <property type="match status" value="1"/>
</dbReference>
<keyword evidence="2 4" id="KW-0238">DNA-binding</keyword>
<dbReference type="SMART" id="SM00347">
    <property type="entry name" value="HTH_MARR"/>
    <property type="match status" value="1"/>
</dbReference>
<accession>A0A1W6NKG5</accession>
<evidence type="ECO:0000256" key="1">
    <source>
        <dbReference type="ARBA" id="ARBA00023015"/>
    </source>
</evidence>
<dbReference type="InterPro" id="IPR036388">
    <property type="entry name" value="WH-like_DNA-bd_sf"/>
</dbReference>
<dbReference type="SUPFAM" id="SSF46785">
    <property type="entry name" value="Winged helix' DNA-binding domain"/>
    <property type="match status" value="1"/>
</dbReference>
<keyword evidence="3" id="KW-0804">Transcription</keyword>
<protein>
    <submittedName>
        <fullName evidence="4">Winged helix DNA-binding protein</fullName>
    </submittedName>
</protein>
<evidence type="ECO:0000256" key="2">
    <source>
        <dbReference type="ARBA" id="ARBA00023125"/>
    </source>
</evidence>
<proteinExistence type="predicted"/>
<dbReference type="InterPro" id="IPR023187">
    <property type="entry name" value="Tscrpt_reg_MarR-type_CS"/>
</dbReference>
<dbReference type="AlphaFoldDB" id="A0A1W6NKG5"/>
<comment type="caution">
    <text evidence="4">The sequence shown here is derived from an EMBL/GenBank/DDBJ whole genome shotgun (WGS) entry which is preliminary data.</text>
</comment>
<reference evidence="4" key="2">
    <citation type="submission" date="2022-09" db="EMBL/GenBank/DDBJ databases">
        <title>Genome-inferred correspondence between phylogeny and metabolic traits in the wild Drosophila gut microbiome.</title>
        <authorList>
            <person name="Bueno E."/>
            <person name="Blow F."/>
            <person name="Douglas A.E."/>
        </authorList>
    </citation>
    <scope>NUCLEOTIDE SEQUENCE</scope>
    <source>
        <strain evidence="4">Dm-2019-70</strain>
    </source>
</reference>
<reference evidence="4" key="1">
    <citation type="submission" date="2020-12" db="EMBL/GenBank/DDBJ databases">
        <authorList>
            <person name="Mcmullen J.G."/>
        </authorList>
    </citation>
    <scope>NUCLEOTIDE SEQUENCE</scope>
    <source>
        <strain evidence="4">Dm-2019-70</strain>
    </source>
</reference>
<sequence>MNKKLDIQQLMEQHVVLAKIIRENNKIVTDQGTLTVVQFYLLSQINSKKTEFETSKFSKKMDQNQSSVSAIISRMVRRGYLTSELGNDDRRKHEFKLTDKGQQLYKVALNRVTMQMMDEYHLILKQLGINTD</sequence>
<dbReference type="InterPro" id="IPR036390">
    <property type="entry name" value="WH_DNA-bd_sf"/>
</dbReference>
<dbReference type="Pfam" id="PF13463">
    <property type="entry name" value="HTH_27"/>
    <property type="match status" value="1"/>
</dbReference>